<dbReference type="Proteomes" id="UP001164539">
    <property type="component" value="Chromosome 14"/>
</dbReference>
<reference evidence="1 2" key="1">
    <citation type="journal article" date="2023" name="Science">
        <title>Complex scaffold remodeling in plant triterpene biosynthesis.</title>
        <authorList>
            <person name="De La Pena R."/>
            <person name="Hodgson H."/>
            <person name="Liu J.C."/>
            <person name="Stephenson M.J."/>
            <person name="Martin A.C."/>
            <person name="Owen C."/>
            <person name="Harkess A."/>
            <person name="Leebens-Mack J."/>
            <person name="Jimenez L.E."/>
            <person name="Osbourn A."/>
            <person name="Sattely E.S."/>
        </authorList>
    </citation>
    <scope>NUCLEOTIDE SEQUENCE [LARGE SCALE GENOMIC DNA]</scope>
    <source>
        <strain evidence="2">cv. JPN11</strain>
        <tissue evidence="1">Leaf</tissue>
    </source>
</reference>
<evidence type="ECO:0000313" key="2">
    <source>
        <dbReference type="Proteomes" id="UP001164539"/>
    </source>
</evidence>
<accession>A0ACC1WQ09</accession>
<feature type="non-terminal residue" evidence="1">
    <location>
        <position position="1"/>
    </location>
</feature>
<comment type="caution">
    <text evidence="1">The sequence shown here is derived from an EMBL/GenBank/DDBJ whole genome shotgun (WGS) entry which is preliminary data.</text>
</comment>
<name>A0ACC1WQ09_MELAZ</name>
<organism evidence="1 2">
    <name type="scientific">Melia azedarach</name>
    <name type="common">Chinaberry tree</name>
    <dbReference type="NCBI Taxonomy" id="155640"/>
    <lineage>
        <taxon>Eukaryota</taxon>
        <taxon>Viridiplantae</taxon>
        <taxon>Streptophyta</taxon>
        <taxon>Embryophyta</taxon>
        <taxon>Tracheophyta</taxon>
        <taxon>Spermatophyta</taxon>
        <taxon>Magnoliopsida</taxon>
        <taxon>eudicotyledons</taxon>
        <taxon>Gunneridae</taxon>
        <taxon>Pentapetalae</taxon>
        <taxon>rosids</taxon>
        <taxon>malvids</taxon>
        <taxon>Sapindales</taxon>
        <taxon>Meliaceae</taxon>
        <taxon>Melia</taxon>
    </lineage>
</organism>
<gene>
    <name evidence="1" type="ORF">OWV82_024524</name>
</gene>
<protein>
    <submittedName>
        <fullName evidence="1">Uncharacterized protein</fullName>
    </submittedName>
</protein>
<evidence type="ECO:0000313" key="1">
    <source>
        <dbReference type="EMBL" id="KAJ4701256.1"/>
    </source>
</evidence>
<keyword evidence="2" id="KW-1185">Reference proteome</keyword>
<dbReference type="EMBL" id="CM051407">
    <property type="protein sequence ID" value="KAJ4701256.1"/>
    <property type="molecule type" value="Genomic_DNA"/>
</dbReference>
<proteinExistence type="predicted"/>
<sequence>PTHTHTAEQKPINSSFLELLFTSSSSSCPNIFQSAYVIETCSKLLIVGQIWTMAGLGTAGPTLVEAYVMRAQHKEKMKKQRKEEAIDHRKFVGMVADDVNKVPSGCFFWVSKKIHSAKVSSATELDCDKKLEVNENWDCKS</sequence>